<dbReference type="GO" id="GO:0000976">
    <property type="term" value="F:transcription cis-regulatory region binding"/>
    <property type="evidence" value="ECO:0007669"/>
    <property type="project" value="TreeGrafter"/>
</dbReference>
<dbReference type="PROSITE" id="PS50931">
    <property type="entry name" value="HTH_LYSR"/>
    <property type="match status" value="1"/>
</dbReference>
<evidence type="ECO:0000256" key="2">
    <source>
        <dbReference type="ARBA" id="ARBA00023015"/>
    </source>
</evidence>
<dbReference type="CDD" id="cd05466">
    <property type="entry name" value="PBP2_LTTR_substrate"/>
    <property type="match status" value="1"/>
</dbReference>
<evidence type="ECO:0000313" key="6">
    <source>
        <dbReference type="EMBL" id="RGR75614.1"/>
    </source>
</evidence>
<dbReference type="Gene3D" id="3.40.190.290">
    <property type="match status" value="1"/>
</dbReference>
<evidence type="ECO:0000256" key="3">
    <source>
        <dbReference type="ARBA" id="ARBA00023125"/>
    </source>
</evidence>
<dbReference type="InterPro" id="IPR000847">
    <property type="entry name" value="LysR_HTH_N"/>
</dbReference>
<proteinExistence type="inferred from homology"/>
<dbReference type="PANTHER" id="PTHR30126">
    <property type="entry name" value="HTH-TYPE TRANSCRIPTIONAL REGULATOR"/>
    <property type="match status" value="1"/>
</dbReference>
<dbReference type="GeneID" id="83014781"/>
<comment type="similarity">
    <text evidence="1">Belongs to the LysR transcriptional regulatory family.</text>
</comment>
<evidence type="ECO:0000256" key="4">
    <source>
        <dbReference type="ARBA" id="ARBA00023163"/>
    </source>
</evidence>
<dbReference type="SUPFAM" id="SSF53850">
    <property type="entry name" value="Periplasmic binding protein-like II"/>
    <property type="match status" value="1"/>
</dbReference>
<dbReference type="PANTHER" id="PTHR30126:SF40">
    <property type="entry name" value="HTH-TYPE TRANSCRIPTIONAL REGULATOR GLTR"/>
    <property type="match status" value="1"/>
</dbReference>
<reference evidence="6 7" key="1">
    <citation type="submission" date="2018-08" db="EMBL/GenBank/DDBJ databases">
        <title>A genome reference for cultivated species of the human gut microbiota.</title>
        <authorList>
            <person name="Zou Y."/>
            <person name="Xue W."/>
            <person name="Luo G."/>
        </authorList>
    </citation>
    <scope>NUCLEOTIDE SEQUENCE [LARGE SCALE GENOMIC DNA]</scope>
    <source>
        <strain evidence="6 7">AF24-29</strain>
    </source>
</reference>
<keyword evidence="4" id="KW-0804">Transcription</keyword>
<dbReference type="RefSeq" id="WP_117894340.1">
    <property type="nucleotide sequence ID" value="NZ_CABJCV010000004.1"/>
</dbReference>
<dbReference type="Pfam" id="PF00126">
    <property type="entry name" value="HTH_1"/>
    <property type="match status" value="1"/>
</dbReference>
<dbReference type="PRINTS" id="PR00039">
    <property type="entry name" value="HTHLYSR"/>
</dbReference>
<keyword evidence="3" id="KW-0238">DNA-binding</keyword>
<dbReference type="EMBL" id="QRUP01000004">
    <property type="protein sequence ID" value="RGR75614.1"/>
    <property type="molecule type" value="Genomic_DNA"/>
</dbReference>
<organism evidence="6 7">
    <name type="scientific">Holdemania filiformis</name>
    <dbReference type="NCBI Taxonomy" id="61171"/>
    <lineage>
        <taxon>Bacteria</taxon>
        <taxon>Bacillati</taxon>
        <taxon>Bacillota</taxon>
        <taxon>Erysipelotrichia</taxon>
        <taxon>Erysipelotrichales</taxon>
        <taxon>Erysipelotrichaceae</taxon>
        <taxon>Holdemania</taxon>
    </lineage>
</organism>
<dbReference type="InterPro" id="IPR036390">
    <property type="entry name" value="WH_DNA-bd_sf"/>
</dbReference>
<dbReference type="InterPro" id="IPR005119">
    <property type="entry name" value="LysR_subst-bd"/>
</dbReference>
<dbReference type="SUPFAM" id="SSF46785">
    <property type="entry name" value="Winged helix' DNA-binding domain"/>
    <property type="match status" value="1"/>
</dbReference>
<sequence>MDFRDLVYLDAIDRYRNLTKAARALYITQPALSNFLRSLEEELNIELFRWNGNTMAPTPAGLEYLDFARKVIKSKKELDNSLQLSAFGRGTLRIGIPFSRTCSFVKPLIIFEKAFPETEIILTEDAYKNLNHMLKACELDLIFTNDPTLDPSHVIRPIFEDEILLYAAACLIKPKTSVCPFSDRPWTDLQALSNYRFLIPPSDQMLGHITERIFAENEFHPARIFRIKNVQAELQLARAGYGLCFYGHPRGTQRLSQEEQSYLYSFGSHPYINLFAAVYSKKLKFPEMAEAFIQIVRNHMNLD</sequence>
<evidence type="ECO:0000259" key="5">
    <source>
        <dbReference type="PROSITE" id="PS50931"/>
    </source>
</evidence>
<dbReference type="Proteomes" id="UP000284178">
    <property type="component" value="Unassembled WGS sequence"/>
</dbReference>
<keyword evidence="7" id="KW-1185">Reference proteome</keyword>
<protein>
    <submittedName>
        <fullName evidence="6">LysR family transcriptional regulator</fullName>
    </submittedName>
</protein>
<comment type="caution">
    <text evidence="6">The sequence shown here is derived from an EMBL/GenBank/DDBJ whole genome shotgun (WGS) entry which is preliminary data.</text>
</comment>
<accession>A0A412G4J1</accession>
<dbReference type="AlphaFoldDB" id="A0A412G4J1"/>
<feature type="domain" description="HTH lysR-type" evidence="5">
    <location>
        <begin position="1"/>
        <end position="58"/>
    </location>
</feature>
<name>A0A412G4J1_9FIRM</name>
<evidence type="ECO:0000313" key="7">
    <source>
        <dbReference type="Proteomes" id="UP000284178"/>
    </source>
</evidence>
<dbReference type="Gene3D" id="1.10.10.10">
    <property type="entry name" value="Winged helix-like DNA-binding domain superfamily/Winged helix DNA-binding domain"/>
    <property type="match status" value="1"/>
</dbReference>
<keyword evidence="2" id="KW-0805">Transcription regulation</keyword>
<dbReference type="Pfam" id="PF03466">
    <property type="entry name" value="LysR_substrate"/>
    <property type="match status" value="1"/>
</dbReference>
<evidence type="ECO:0000256" key="1">
    <source>
        <dbReference type="ARBA" id="ARBA00009437"/>
    </source>
</evidence>
<dbReference type="InterPro" id="IPR036388">
    <property type="entry name" value="WH-like_DNA-bd_sf"/>
</dbReference>
<gene>
    <name evidence="6" type="ORF">DWY25_05100</name>
</gene>
<dbReference type="GO" id="GO:0003700">
    <property type="term" value="F:DNA-binding transcription factor activity"/>
    <property type="evidence" value="ECO:0007669"/>
    <property type="project" value="InterPro"/>
</dbReference>